<dbReference type="PROSITE" id="PS51352">
    <property type="entry name" value="THIOREDOXIN_2"/>
    <property type="match status" value="1"/>
</dbReference>
<evidence type="ECO:0000259" key="10">
    <source>
        <dbReference type="PROSITE" id="PS51352"/>
    </source>
</evidence>
<dbReference type="SUPFAM" id="SSF46626">
    <property type="entry name" value="Cytochrome c"/>
    <property type="match status" value="1"/>
</dbReference>
<keyword evidence="4 8" id="KW-0408">Iron</keyword>
<dbReference type="EMBL" id="AP014862">
    <property type="protein sequence ID" value="BAU74127.1"/>
    <property type="molecule type" value="Genomic_DNA"/>
</dbReference>
<evidence type="ECO:0000259" key="9">
    <source>
        <dbReference type="PROSITE" id="PS51007"/>
    </source>
</evidence>
<dbReference type="InterPro" id="IPR036909">
    <property type="entry name" value="Cyt_c-like_dom_sf"/>
</dbReference>
<dbReference type="AlphaFoldDB" id="A0AAD1FFH1"/>
<name>A0AAD1FFH1_METFU</name>
<dbReference type="Gene3D" id="1.10.760.10">
    <property type="entry name" value="Cytochrome c-like domain"/>
    <property type="match status" value="1"/>
</dbReference>
<dbReference type="PANTHER" id="PTHR12151:SF5">
    <property type="entry name" value="AT19154P"/>
    <property type="match status" value="1"/>
</dbReference>
<feature type="disulfide bond" description="Redox-active" evidence="7">
    <location>
        <begin position="76"/>
        <end position="80"/>
    </location>
</feature>
<reference evidence="11 12" key="2">
    <citation type="journal article" date="2017" name="Int. J. Syst. Evol. Microbiol.">
        <title>Pseudomonas furukawaii sp. nov., a polychlorinated biphenyl-degrading bacterium isolated from biphenyl-contaminated soil in Japan.</title>
        <authorList>
            <person name="Kimura N."/>
            <person name="Watanabe T."/>
            <person name="Suenaga H."/>
            <person name="Fujihara H."/>
            <person name="Futagami T."/>
            <person name="Goto M."/>
            <person name="Hanada S."/>
            <person name="Hirose J."/>
        </authorList>
    </citation>
    <scope>NUCLEOTIDE SEQUENCE [LARGE SCALE GENOMIC DNA]</scope>
    <source>
        <strain evidence="12">DSM 10086 / NBRC 110670 / KF707</strain>
    </source>
</reference>
<dbReference type="InterPro" id="IPR003782">
    <property type="entry name" value="SCO1/SenC"/>
</dbReference>
<dbReference type="InterPro" id="IPR009056">
    <property type="entry name" value="Cyt_c-like_dom"/>
</dbReference>
<keyword evidence="12" id="KW-1185">Reference proteome</keyword>
<dbReference type="Pfam" id="PF02630">
    <property type="entry name" value="SCO1-SenC"/>
    <property type="match status" value="1"/>
</dbReference>
<feature type="domain" description="Thioredoxin" evidence="10">
    <location>
        <begin position="36"/>
        <end position="207"/>
    </location>
</feature>
<dbReference type="SUPFAM" id="SSF52833">
    <property type="entry name" value="Thioredoxin-like"/>
    <property type="match status" value="1"/>
</dbReference>
<evidence type="ECO:0000256" key="6">
    <source>
        <dbReference type="PIRSR" id="PIRSR603782-1"/>
    </source>
</evidence>
<feature type="binding site" evidence="6">
    <location>
        <position position="76"/>
    </location>
    <ligand>
        <name>Cu cation</name>
        <dbReference type="ChEBI" id="CHEBI:23378"/>
    </ligand>
</feature>
<keyword evidence="7" id="KW-1015">Disulfide bond</keyword>
<dbReference type="GO" id="GO:0046872">
    <property type="term" value="F:metal ion binding"/>
    <property type="evidence" value="ECO:0007669"/>
    <property type="project" value="UniProtKB-KW"/>
</dbReference>
<comment type="similarity">
    <text evidence="1">Belongs to the SCO1/2 family.</text>
</comment>
<evidence type="ECO:0000313" key="11">
    <source>
        <dbReference type="EMBL" id="BAU74127.1"/>
    </source>
</evidence>
<organism evidence="11 12">
    <name type="scientific">Metapseudomonas furukawaii</name>
    <name type="common">Pseudomonas furukawaii</name>
    <dbReference type="NCBI Taxonomy" id="1149133"/>
    <lineage>
        <taxon>Bacteria</taxon>
        <taxon>Pseudomonadati</taxon>
        <taxon>Pseudomonadota</taxon>
        <taxon>Gammaproteobacteria</taxon>
        <taxon>Pseudomonadales</taxon>
        <taxon>Pseudomonadaceae</taxon>
        <taxon>Metapseudomonas</taxon>
    </lineage>
</organism>
<dbReference type="Pfam" id="PF00034">
    <property type="entry name" value="Cytochrom_C"/>
    <property type="match status" value="1"/>
</dbReference>
<evidence type="ECO:0000256" key="5">
    <source>
        <dbReference type="ARBA" id="ARBA00023008"/>
    </source>
</evidence>
<evidence type="ECO:0000256" key="1">
    <source>
        <dbReference type="ARBA" id="ARBA00010996"/>
    </source>
</evidence>
<evidence type="ECO:0000256" key="3">
    <source>
        <dbReference type="ARBA" id="ARBA00022723"/>
    </source>
</evidence>
<reference evidence="12" key="1">
    <citation type="submission" date="2015-05" db="EMBL/GenBank/DDBJ databases">
        <title>Draft genome sequencing of a biphenyl-degrading bacterium, Pseudomonas balearica KF707 (=NBRC110670).</title>
        <authorList>
            <person name="Kimura N."/>
            <person name="Hirose J."/>
            <person name="Watanabe T."/>
            <person name="Suenaga H."/>
            <person name="Fujihara H."/>
            <person name="Noguchi M."/>
            <person name="Hashimoto M."/>
            <person name="Shimodaira J."/>
            <person name="Tsuchikane K."/>
            <person name="Hosoyama A."/>
            <person name="Yamazoe A."/>
            <person name="Fujita N."/>
            <person name="Furukawa K."/>
        </authorList>
    </citation>
    <scope>NUCLEOTIDE SEQUENCE [LARGE SCALE GENOMIC DNA]</scope>
    <source>
        <strain evidence="12">DSM 10086 / NBRC 110670 / KF707</strain>
    </source>
</reference>
<dbReference type="PROSITE" id="PS51007">
    <property type="entry name" value="CYTC"/>
    <property type="match status" value="1"/>
</dbReference>
<dbReference type="Gene3D" id="3.40.30.10">
    <property type="entry name" value="Glutaredoxin"/>
    <property type="match status" value="1"/>
</dbReference>
<evidence type="ECO:0000256" key="2">
    <source>
        <dbReference type="ARBA" id="ARBA00022617"/>
    </source>
</evidence>
<dbReference type="PANTHER" id="PTHR12151">
    <property type="entry name" value="ELECTRON TRANSPORT PROTIN SCO1/SENC FAMILY MEMBER"/>
    <property type="match status" value="1"/>
</dbReference>
<evidence type="ECO:0000313" key="12">
    <source>
        <dbReference type="Proteomes" id="UP000218554"/>
    </source>
</evidence>
<evidence type="ECO:0000256" key="7">
    <source>
        <dbReference type="PIRSR" id="PIRSR603782-2"/>
    </source>
</evidence>
<gene>
    <name evidence="11" type="ORF">KF707C_24390</name>
</gene>
<dbReference type="Proteomes" id="UP000218554">
    <property type="component" value="Chromosome"/>
</dbReference>
<keyword evidence="2 8" id="KW-0349">Heme</keyword>
<feature type="binding site" evidence="6">
    <location>
        <position position="80"/>
    </location>
    <ligand>
        <name>Cu cation</name>
        <dbReference type="ChEBI" id="CHEBI:23378"/>
    </ligand>
</feature>
<dbReference type="KEGG" id="pfuw:KF707C_24390"/>
<dbReference type="InterPro" id="IPR036249">
    <property type="entry name" value="Thioredoxin-like_sf"/>
</dbReference>
<keyword evidence="5 6" id="KW-0186">Copper</keyword>
<accession>A0AAD1FFH1</accession>
<dbReference type="InterPro" id="IPR013766">
    <property type="entry name" value="Thioredoxin_domain"/>
</dbReference>
<feature type="domain" description="Cytochrome c" evidence="9">
    <location>
        <begin position="218"/>
        <end position="317"/>
    </location>
</feature>
<protein>
    <submittedName>
        <fullName evidence="11">Cytochrome oxidase biogenesis protein Sco1/SenC/PrrC</fullName>
    </submittedName>
</protein>
<dbReference type="GO" id="GO:0009055">
    <property type="term" value="F:electron transfer activity"/>
    <property type="evidence" value="ECO:0007669"/>
    <property type="project" value="InterPro"/>
</dbReference>
<dbReference type="GO" id="GO:0020037">
    <property type="term" value="F:heme binding"/>
    <property type="evidence" value="ECO:0007669"/>
    <property type="project" value="InterPro"/>
</dbReference>
<sequence>MSRRSAFALIGIIALVLLGTQVGYRRPAEAPAPAAAWDGRYFPNIPLTSHDGRQLRFYDDLIAGKVVLVNFIFTSCGDTCPLETARLRQVQKILGQRVGRDIHFYSISIDPLHDTPEVLRAYAERFQVGPGWLFLTGDQDQINGLRERMGLLAQGDDPAVLKQHNLSLIVGNQATGQWMKVSPFENPWILADKLANSLRNWQDAAEPGRDYAKAPAIRPPSSGEQLFRTRCSACHTLGAQPGELASLRSLGPDLAGVTRQRDRAWLARWIREPDRLLAEKDPLAISLYERYDRVAMPNLRLAEADVEALLAYLEGAEEGARPVSAP</sequence>
<proteinExistence type="inferred from homology"/>
<evidence type="ECO:0000256" key="4">
    <source>
        <dbReference type="ARBA" id="ARBA00023004"/>
    </source>
</evidence>
<dbReference type="CDD" id="cd02968">
    <property type="entry name" value="SCO"/>
    <property type="match status" value="1"/>
</dbReference>
<dbReference type="RefSeq" id="WP_003454021.1">
    <property type="nucleotide sequence ID" value="NZ_AJMR01000191.1"/>
</dbReference>
<evidence type="ECO:0000256" key="8">
    <source>
        <dbReference type="PROSITE-ProRule" id="PRU00433"/>
    </source>
</evidence>
<keyword evidence="3 6" id="KW-0479">Metal-binding</keyword>